<accession>A0A1B8Q8J8</accession>
<evidence type="ECO:0000313" key="3">
    <source>
        <dbReference type="EMBL" id="OBX72995.1"/>
    </source>
</evidence>
<name>A0A1B8Q8J8_9GAMM</name>
<dbReference type="EMBL" id="LZMZ01000054">
    <property type="protein sequence ID" value="OBX72995.1"/>
    <property type="molecule type" value="Genomic_DNA"/>
</dbReference>
<dbReference type="Proteomes" id="UP000092508">
    <property type="component" value="Unassembled WGS sequence"/>
</dbReference>
<keyword evidence="1" id="KW-1133">Transmembrane helix</keyword>
<dbReference type="Pfam" id="PF14317">
    <property type="entry name" value="YcxB"/>
    <property type="match status" value="1"/>
</dbReference>
<protein>
    <recommendedName>
        <fullName evidence="2">YcxB-like C-terminal domain-containing protein</fullName>
    </recommendedName>
</protein>
<proteinExistence type="predicted"/>
<dbReference type="InterPro" id="IPR025588">
    <property type="entry name" value="YcxB-like_C"/>
</dbReference>
<feature type="transmembrane region" description="Helical" evidence="1">
    <location>
        <begin position="66"/>
        <end position="90"/>
    </location>
</feature>
<evidence type="ECO:0000259" key="2">
    <source>
        <dbReference type="Pfam" id="PF14317"/>
    </source>
</evidence>
<evidence type="ECO:0000256" key="1">
    <source>
        <dbReference type="SAM" id="Phobius"/>
    </source>
</evidence>
<gene>
    <name evidence="3" type="ORF">A9308_01670</name>
</gene>
<keyword evidence="1" id="KW-0812">Transmembrane</keyword>
<dbReference type="OrthoDB" id="6703961at2"/>
<dbReference type="RefSeq" id="WP_067239165.1">
    <property type="nucleotide sequence ID" value="NZ_LZMZ01000054.1"/>
</dbReference>
<feature type="domain" description="YcxB-like C-terminal" evidence="2">
    <location>
        <begin position="149"/>
        <end position="204"/>
    </location>
</feature>
<evidence type="ECO:0000313" key="4">
    <source>
        <dbReference type="Proteomes" id="UP000092508"/>
    </source>
</evidence>
<feature type="transmembrane region" description="Helical" evidence="1">
    <location>
        <begin position="42"/>
        <end position="60"/>
    </location>
</feature>
<reference evidence="3 4" key="1">
    <citation type="submission" date="2016-06" db="EMBL/GenBank/DDBJ databases">
        <title>Draft genome of Moraxella atlantae CCUG 66109.</title>
        <authorList>
            <person name="Salva-Serra F."/>
            <person name="Engstrom-Jakobsson H."/>
            <person name="Thorell K."/>
            <person name="Gonzales-Siles L."/>
            <person name="Karlsson R."/>
            <person name="Boulund F."/>
            <person name="Engstrand L."/>
            <person name="Kristiansson E."/>
            <person name="Moore E."/>
        </authorList>
    </citation>
    <scope>NUCLEOTIDE SEQUENCE [LARGE SCALE GENOMIC DNA]</scope>
    <source>
        <strain evidence="3 4">CCUG 66109</strain>
    </source>
</reference>
<organism evidence="3 4">
    <name type="scientific">Faucicola atlantae</name>
    <dbReference type="NCBI Taxonomy" id="34059"/>
    <lineage>
        <taxon>Bacteria</taxon>
        <taxon>Pseudomonadati</taxon>
        <taxon>Pseudomonadota</taxon>
        <taxon>Gammaproteobacteria</taxon>
        <taxon>Moraxellales</taxon>
        <taxon>Moraxellaceae</taxon>
        <taxon>Faucicola</taxon>
    </lineage>
</organism>
<dbReference type="AlphaFoldDB" id="A0A1B8Q8J8"/>
<keyword evidence="1" id="KW-0472">Membrane</keyword>
<sequence>MALYPYTLQPIDVHLTDAEFRQAQAQLFASNEQSLARISTKTWVIVGVLVAVAIAGIILVHGYSTLIFWLLLVGVAVFLLIRTVGLRWYVKKEFDKQAASQTMPPELAQLKLGIQSHGIILGLPVPNAAPQKNTSKRKGSGMHQPLIRQSALQQATIKWSQISHWQETPDYIFLVFSANGQQGSQIVPKRMTQQKFPIDTLRHHLQEHIGVQGLPTTSALPSQTTSI</sequence>
<comment type="caution">
    <text evidence="3">The sequence shown here is derived from an EMBL/GenBank/DDBJ whole genome shotgun (WGS) entry which is preliminary data.</text>
</comment>